<dbReference type="SUPFAM" id="SSF52540">
    <property type="entry name" value="P-loop containing nucleoside triphosphate hydrolases"/>
    <property type="match status" value="1"/>
</dbReference>
<evidence type="ECO:0000256" key="13">
    <source>
        <dbReference type="ARBA" id="ARBA00061261"/>
    </source>
</evidence>
<dbReference type="GO" id="GO:0141016">
    <property type="term" value="F:G/T mismatch-specific thymine-DNA glycosylase activity"/>
    <property type="evidence" value="ECO:0007669"/>
    <property type="project" value="UniProtKB-EC"/>
</dbReference>
<dbReference type="PANTHER" id="PTHR12159:SF9">
    <property type="entry name" value="G_T MISMATCH-SPECIFIC THYMINE DNA GLYCOSYLASE"/>
    <property type="match status" value="1"/>
</dbReference>
<reference evidence="20" key="1">
    <citation type="submission" date="2022-03" db="EMBL/GenBank/DDBJ databases">
        <authorList>
            <person name="Alioto T."/>
            <person name="Alioto T."/>
            <person name="Gomez Garrido J."/>
        </authorList>
    </citation>
    <scope>NUCLEOTIDE SEQUENCE</scope>
</reference>
<evidence type="ECO:0000313" key="21">
    <source>
        <dbReference type="Proteomes" id="UP001295444"/>
    </source>
</evidence>
<dbReference type="NCBIfam" id="TIGR00584">
    <property type="entry name" value="mug"/>
    <property type="match status" value="1"/>
</dbReference>
<feature type="region of interest" description="Disordered" evidence="18">
    <location>
        <begin position="749"/>
        <end position="797"/>
    </location>
</feature>
<evidence type="ECO:0000256" key="2">
    <source>
        <dbReference type="ARBA" id="ARBA00022499"/>
    </source>
</evidence>
<dbReference type="CDD" id="cd10028">
    <property type="entry name" value="UDG-F2_TDG_MUG"/>
    <property type="match status" value="1"/>
</dbReference>
<keyword evidence="5" id="KW-0832">Ubl conjugation</keyword>
<dbReference type="GO" id="GO:0005654">
    <property type="term" value="C:nucleoplasm"/>
    <property type="evidence" value="ECO:0007669"/>
    <property type="project" value="UniProtKB-ARBA"/>
</dbReference>
<dbReference type="InterPro" id="IPR015637">
    <property type="entry name" value="MUG/TDG"/>
</dbReference>
<dbReference type="Proteomes" id="UP001295444">
    <property type="component" value="Chromosome 03"/>
</dbReference>
<dbReference type="InterPro" id="IPR005122">
    <property type="entry name" value="Uracil-DNA_glycosylase-like"/>
</dbReference>
<evidence type="ECO:0000256" key="14">
    <source>
        <dbReference type="ARBA" id="ARBA00064519"/>
    </source>
</evidence>
<evidence type="ECO:0000256" key="11">
    <source>
        <dbReference type="ARBA" id="ARBA00023242"/>
    </source>
</evidence>
<dbReference type="InterPro" id="IPR003310">
    <property type="entry name" value="TDG-like_euk"/>
</dbReference>
<accession>A0AAD1W1I8</accession>
<dbReference type="PANTHER" id="PTHR12159">
    <property type="entry name" value="G/T AND G/U MISMATCH-SPECIFIC DNA GLYCOSYLASE"/>
    <property type="match status" value="1"/>
</dbReference>
<dbReference type="AlphaFoldDB" id="A0AAD1W1I8"/>
<evidence type="ECO:0000256" key="15">
    <source>
        <dbReference type="ARBA" id="ARBA00066769"/>
    </source>
</evidence>
<keyword evidence="8" id="KW-0010">Activator</keyword>
<comment type="subcellular location">
    <subcellularLocation>
        <location evidence="1">Nucleus</location>
    </subcellularLocation>
</comment>
<dbReference type="InterPro" id="IPR036895">
    <property type="entry name" value="Uracil-DNA_glycosylase-like_sf"/>
</dbReference>
<keyword evidence="3" id="KW-0227">DNA damage</keyword>
<name>A0AAD1W1I8_PELCU</name>
<dbReference type="EMBL" id="OW240914">
    <property type="protein sequence ID" value="CAH2277531.1"/>
    <property type="molecule type" value="Genomic_DNA"/>
</dbReference>
<sequence>MLLQRSICHAAGSTQPSQSSAVLKSYLLIHGVRGCGKSTLVAKWLSLFRKHNEDLVVIPYFVGSNGRSSDIMSFMRHCIMVLQGEFFGMQSEDLYSSDNINDTWQFSLVVDAFLSSIALKPCVLILDGVSGLSGIHGVPAQQAKGFTWLPVNLPHHCKIIITTTNCHLSYKNMVERPDVQVAELERIPSGVLRLSIFKKQLAMPGKKVAPDLLESIVCKKRNITPLQLAVLASDLRLCRSLIVELQSVDDYLEALSYEQIWSFLIHRWVKEYSWTCERKGKQEAESSNVPELREMKGWVLDVLCLLCVSRCGLSDDDILHLLRIMGYRHQYEVTSLHWAAFRAASWKWIQEKPDGLLHISHRSGQDAIDHLLLGTSVPTNDNMDNTSQNTMNNKRRRIHQLLIKYFMQLGLSRRVYEEVPWHLKMIGNLSEMCGFLLNTRYLDCISRSTRFGYQMKMDFINFWHFLSASGKDLALKYNLMIGNNAEGMNMRELTDRCRVVCFAAQCLNNIGKTSAAEKMLSSVVSHLENRSRDVDGPACLGTRMSVLNRWSLACLGPGRPGLKEGTWLYFTLLLISGEAAPGSTLDKKSINVLLWALKSIGDLHTDTASWQKASVYYQKALHTFESITAQDLEDDAQLLKLQVGSMLGSSSLQERSHGGGLLQQWVDPGLCSYYNFQQAQAFYAYPFQQMMSAPSNMELGNEQRTLHTLTGVPAHELQAFSGMPANEPQILHTLTGVPAQEPVNMQMSSEVPDLAPESEQEPTKGKRKRGKAAGEPKPKKQPAKTPKAKSTGKQEKITDTFKVKRKVDRFNGVTEAELMTKTLPDILTFNLDIVIIGINPGLMAAYKGHHYPGPGNHFWKCLFLSGLSDKQLNHLDDHALPEKYGIGFTNMVERTTPGSKDLSSKEFREGGRILLQKLQKYKPRIAVFNGKCIYEIFSKEVFGVKIKKFEFGIQPHRIPDTDTLCYVMPSSSARCAQFPRAQDKVHHYIKLKDLRDQMKGLESTREVTEVQYSFDLHLAQADAKRQAVKEEKYDPGYDAAAAFGADLNEQTPSGESGTCSMSSEVGGPCNQEFADQVPNGHWMPPPYIEQMSTFNHCDEQQEEEGSA</sequence>
<evidence type="ECO:0000256" key="10">
    <source>
        <dbReference type="ARBA" id="ARBA00023204"/>
    </source>
</evidence>
<keyword evidence="9" id="KW-0804">Transcription</keyword>
<dbReference type="SUPFAM" id="SSF52141">
    <property type="entry name" value="Uracil-DNA glycosylase-like"/>
    <property type="match status" value="1"/>
</dbReference>
<dbReference type="GO" id="GO:0032183">
    <property type="term" value="F:SUMO binding"/>
    <property type="evidence" value="ECO:0007669"/>
    <property type="project" value="UniProtKB-ARBA"/>
</dbReference>
<feature type="domain" description="Uracil-DNA glycosylase-like" evidence="19">
    <location>
        <begin position="828"/>
        <end position="975"/>
    </location>
</feature>
<evidence type="ECO:0000256" key="9">
    <source>
        <dbReference type="ARBA" id="ARBA00023163"/>
    </source>
</evidence>
<comment type="similarity">
    <text evidence="13">Belongs to the uracil-DNA glycosylase (UDG) superfamily. TDG/mug family.</text>
</comment>
<keyword evidence="4" id="KW-0378">Hydrolase</keyword>
<dbReference type="GO" id="GO:0006285">
    <property type="term" value="P:base-excision repair, AP site formation"/>
    <property type="evidence" value="ECO:0007669"/>
    <property type="project" value="InterPro"/>
</dbReference>
<evidence type="ECO:0000256" key="5">
    <source>
        <dbReference type="ARBA" id="ARBA00022843"/>
    </source>
</evidence>
<comment type="subunit">
    <text evidence="14">Homodimer. Interacts with AICDA and GADD45A.</text>
</comment>
<evidence type="ECO:0000256" key="4">
    <source>
        <dbReference type="ARBA" id="ARBA00022801"/>
    </source>
</evidence>
<dbReference type="GO" id="GO:0004844">
    <property type="term" value="F:uracil DNA N-glycosylase activity"/>
    <property type="evidence" value="ECO:0007669"/>
    <property type="project" value="TreeGrafter"/>
</dbReference>
<evidence type="ECO:0000256" key="1">
    <source>
        <dbReference type="ARBA" id="ARBA00004123"/>
    </source>
</evidence>
<protein>
    <recommendedName>
        <fullName evidence="16">G/T mismatch-specific thymine DNA glycosylase</fullName>
        <ecNumber evidence="15">3.2.2.29</ecNumber>
    </recommendedName>
    <alternativeName>
        <fullName evidence="17">Thymine-DNA glycosylase</fullName>
    </alternativeName>
</protein>
<evidence type="ECO:0000256" key="3">
    <source>
        <dbReference type="ARBA" id="ARBA00022763"/>
    </source>
</evidence>
<dbReference type="FunFam" id="3.40.470.10:FF:000002">
    <property type="entry name" value="G/T mismatch-specific thymine DNA glycosylase"/>
    <property type="match status" value="1"/>
</dbReference>
<dbReference type="GO" id="GO:0040029">
    <property type="term" value="P:epigenetic regulation of gene expression"/>
    <property type="evidence" value="ECO:0007669"/>
    <property type="project" value="UniProtKB-ARBA"/>
</dbReference>
<evidence type="ECO:0000256" key="7">
    <source>
        <dbReference type="ARBA" id="ARBA00023015"/>
    </source>
</evidence>
<dbReference type="GO" id="GO:0003677">
    <property type="term" value="F:DNA binding"/>
    <property type="evidence" value="ECO:0007669"/>
    <property type="project" value="UniProtKB-ARBA"/>
</dbReference>
<comment type="catalytic activity">
    <reaction evidence="12">
        <text>Hydrolyzes mismatched double-stranded DNA and polynucleotides, releasing free thymine.</text>
        <dbReference type="EC" id="3.2.2.29"/>
    </reaction>
</comment>
<gene>
    <name evidence="20" type="ORF">PECUL_23A053401</name>
</gene>
<evidence type="ECO:0000256" key="18">
    <source>
        <dbReference type="SAM" id="MobiDB-lite"/>
    </source>
</evidence>
<evidence type="ECO:0000259" key="19">
    <source>
        <dbReference type="Pfam" id="PF03167"/>
    </source>
</evidence>
<dbReference type="Gene3D" id="3.40.50.300">
    <property type="entry name" value="P-loop containing nucleotide triphosphate hydrolases"/>
    <property type="match status" value="1"/>
</dbReference>
<proteinExistence type="inferred from homology"/>
<keyword evidence="7" id="KW-0805">Transcription regulation</keyword>
<evidence type="ECO:0000256" key="17">
    <source>
        <dbReference type="ARBA" id="ARBA00083221"/>
    </source>
</evidence>
<dbReference type="Pfam" id="PF03167">
    <property type="entry name" value="UDG"/>
    <property type="match status" value="1"/>
</dbReference>
<evidence type="ECO:0000256" key="16">
    <source>
        <dbReference type="ARBA" id="ARBA00071248"/>
    </source>
</evidence>
<evidence type="ECO:0000313" key="20">
    <source>
        <dbReference type="EMBL" id="CAH2277531.1"/>
    </source>
</evidence>
<keyword evidence="6" id="KW-0156">Chromatin regulator</keyword>
<organism evidence="20 21">
    <name type="scientific">Pelobates cultripes</name>
    <name type="common">Western spadefoot toad</name>
    <dbReference type="NCBI Taxonomy" id="61616"/>
    <lineage>
        <taxon>Eukaryota</taxon>
        <taxon>Metazoa</taxon>
        <taxon>Chordata</taxon>
        <taxon>Craniata</taxon>
        <taxon>Vertebrata</taxon>
        <taxon>Euteleostomi</taxon>
        <taxon>Amphibia</taxon>
        <taxon>Batrachia</taxon>
        <taxon>Anura</taxon>
        <taxon>Pelobatoidea</taxon>
        <taxon>Pelobatidae</taxon>
        <taxon>Pelobates</taxon>
    </lineage>
</organism>
<keyword evidence="10" id="KW-0234">DNA repair</keyword>
<keyword evidence="2" id="KW-1017">Isopeptide bond</keyword>
<dbReference type="Gene3D" id="3.40.470.10">
    <property type="entry name" value="Uracil-DNA glycosylase-like domain"/>
    <property type="match status" value="1"/>
</dbReference>
<evidence type="ECO:0000256" key="12">
    <source>
        <dbReference type="ARBA" id="ARBA00052915"/>
    </source>
</evidence>
<evidence type="ECO:0000256" key="8">
    <source>
        <dbReference type="ARBA" id="ARBA00023159"/>
    </source>
</evidence>
<dbReference type="InterPro" id="IPR027417">
    <property type="entry name" value="P-loop_NTPase"/>
</dbReference>
<evidence type="ECO:0000256" key="6">
    <source>
        <dbReference type="ARBA" id="ARBA00022853"/>
    </source>
</evidence>
<keyword evidence="21" id="KW-1185">Reference proteome</keyword>
<dbReference type="EC" id="3.2.2.29" evidence="15"/>
<keyword evidence="11" id="KW-0539">Nucleus</keyword>